<protein>
    <submittedName>
        <fullName evidence="8">Membrane protein</fullName>
    </submittedName>
</protein>
<keyword evidence="9" id="KW-1185">Reference proteome</keyword>
<keyword evidence="5 7" id="KW-0472">Membrane</keyword>
<dbReference type="NCBIfam" id="TIGR00765">
    <property type="entry name" value="yihY_not_rbn"/>
    <property type="match status" value="1"/>
</dbReference>
<organism evidence="8 9">
    <name type="scientific">Labrys monachus</name>
    <dbReference type="NCBI Taxonomy" id="217067"/>
    <lineage>
        <taxon>Bacteria</taxon>
        <taxon>Pseudomonadati</taxon>
        <taxon>Pseudomonadota</taxon>
        <taxon>Alphaproteobacteria</taxon>
        <taxon>Hyphomicrobiales</taxon>
        <taxon>Xanthobacteraceae</taxon>
        <taxon>Labrys</taxon>
    </lineage>
</organism>
<proteinExistence type="predicted"/>
<dbReference type="EMBL" id="JAUSVK010000001">
    <property type="protein sequence ID" value="MDQ0393121.1"/>
    <property type="molecule type" value="Genomic_DNA"/>
</dbReference>
<feature type="transmembrane region" description="Helical" evidence="7">
    <location>
        <begin position="222"/>
        <end position="241"/>
    </location>
</feature>
<evidence type="ECO:0000313" key="9">
    <source>
        <dbReference type="Proteomes" id="UP001237448"/>
    </source>
</evidence>
<gene>
    <name evidence="8" type="ORF">J3R73_002913</name>
</gene>
<accession>A0ABU0FF88</accession>
<feature type="transmembrane region" description="Helical" evidence="7">
    <location>
        <begin position="253"/>
        <end position="276"/>
    </location>
</feature>
<keyword evidence="4 7" id="KW-1133">Transmembrane helix</keyword>
<evidence type="ECO:0000313" key="8">
    <source>
        <dbReference type="EMBL" id="MDQ0393121.1"/>
    </source>
</evidence>
<keyword evidence="2" id="KW-1003">Cell membrane</keyword>
<dbReference type="PIRSF" id="PIRSF035875">
    <property type="entry name" value="RNase_BN"/>
    <property type="match status" value="1"/>
</dbReference>
<dbReference type="InterPro" id="IPR017039">
    <property type="entry name" value="Virul_fac_BrkB"/>
</dbReference>
<name>A0ABU0FF88_9HYPH</name>
<sequence>MMATTIKDGNDPQAILGGTTEPALAPDYARARETGRGRHAENPAQIPAEGWKDILLRLLLSVPQNRLMTLSGGVAFFALLSIFPAIATAVSLYGFAADTVTITDHLNLLVGLLPSAILDLIRQQILSVAAKGNGTLGLAFGISLAVALWSANSGTSALFDALNVINGEREKRSLVRLYATTLAVTLGSILFVVFSLFCIVVLPSMARFFGVDSPTETLIPFLRWPVLFLVVMVILSILYRVGPSRREARWRWLTLGSASAALLWIGASMLFSWYVAEFDSYNRLYGSLGAIIAFMTWTWLSIFIMLLGGALDAETEHQTARDSTLGPPKPLGARGANMADHVGRSAAEL</sequence>
<evidence type="ECO:0000256" key="3">
    <source>
        <dbReference type="ARBA" id="ARBA00022692"/>
    </source>
</evidence>
<evidence type="ECO:0000256" key="4">
    <source>
        <dbReference type="ARBA" id="ARBA00022989"/>
    </source>
</evidence>
<comment type="caution">
    <text evidence="8">The sequence shown here is derived from an EMBL/GenBank/DDBJ whole genome shotgun (WGS) entry which is preliminary data.</text>
</comment>
<feature type="transmembrane region" description="Helical" evidence="7">
    <location>
        <begin position="177"/>
        <end position="202"/>
    </location>
</feature>
<reference evidence="8 9" key="1">
    <citation type="submission" date="2023-07" db="EMBL/GenBank/DDBJ databases">
        <title>Genomic Encyclopedia of Type Strains, Phase IV (KMG-IV): sequencing the most valuable type-strain genomes for metagenomic binning, comparative biology and taxonomic classification.</title>
        <authorList>
            <person name="Goeker M."/>
        </authorList>
    </citation>
    <scope>NUCLEOTIDE SEQUENCE [LARGE SCALE GENOMIC DNA]</scope>
    <source>
        <strain evidence="8 9">DSM 5896</strain>
    </source>
</reference>
<dbReference type="Pfam" id="PF03631">
    <property type="entry name" value="Virul_fac_BrkB"/>
    <property type="match status" value="1"/>
</dbReference>
<feature type="transmembrane region" description="Helical" evidence="7">
    <location>
        <begin position="288"/>
        <end position="311"/>
    </location>
</feature>
<feature type="transmembrane region" description="Helical" evidence="7">
    <location>
        <begin position="138"/>
        <end position="165"/>
    </location>
</feature>
<keyword evidence="3 7" id="KW-0812">Transmembrane</keyword>
<evidence type="ECO:0000256" key="1">
    <source>
        <dbReference type="ARBA" id="ARBA00004651"/>
    </source>
</evidence>
<dbReference type="PANTHER" id="PTHR30213">
    <property type="entry name" value="INNER MEMBRANE PROTEIN YHJD"/>
    <property type="match status" value="1"/>
</dbReference>
<feature type="region of interest" description="Disordered" evidence="6">
    <location>
        <begin position="1"/>
        <end position="20"/>
    </location>
</feature>
<dbReference type="RefSeq" id="WP_307427956.1">
    <property type="nucleotide sequence ID" value="NZ_JAUSVK010000001.1"/>
</dbReference>
<evidence type="ECO:0000256" key="6">
    <source>
        <dbReference type="SAM" id="MobiDB-lite"/>
    </source>
</evidence>
<evidence type="ECO:0000256" key="7">
    <source>
        <dbReference type="SAM" id="Phobius"/>
    </source>
</evidence>
<evidence type="ECO:0000256" key="2">
    <source>
        <dbReference type="ARBA" id="ARBA00022475"/>
    </source>
</evidence>
<dbReference type="Proteomes" id="UP001237448">
    <property type="component" value="Unassembled WGS sequence"/>
</dbReference>
<feature type="transmembrane region" description="Helical" evidence="7">
    <location>
        <begin position="74"/>
        <end position="96"/>
    </location>
</feature>
<dbReference type="PANTHER" id="PTHR30213:SF0">
    <property type="entry name" value="UPF0761 MEMBRANE PROTEIN YIHY"/>
    <property type="match status" value="1"/>
</dbReference>
<comment type="subcellular location">
    <subcellularLocation>
        <location evidence="1">Cell membrane</location>
        <topology evidence="1">Multi-pass membrane protein</topology>
    </subcellularLocation>
</comment>
<evidence type="ECO:0000256" key="5">
    <source>
        <dbReference type="ARBA" id="ARBA00023136"/>
    </source>
</evidence>
<feature type="region of interest" description="Disordered" evidence="6">
    <location>
        <begin position="318"/>
        <end position="337"/>
    </location>
</feature>